<organism evidence="2 3">
    <name type="scientific">Carpinus fangiana</name>
    <dbReference type="NCBI Taxonomy" id="176857"/>
    <lineage>
        <taxon>Eukaryota</taxon>
        <taxon>Viridiplantae</taxon>
        <taxon>Streptophyta</taxon>
        <taxon>Embryophyta</taxon>
        <taxon>Tracheophyta</taxon>
        <taxon>Spermatophyta</taxon>
        <taxon>Magnoliopsida</taxon>
        <taxon>eudicotyledons</taxon>
        <taxon>Gunneridae</taxon>
        <taxon>Pentapetalae</taxon>
        <taxon>rosids</taxon>
        <taxon>fabids</taxon>
        <taxon>Fagales</taxon>
        <taxon>Betulaceae</taxon>
        <taxon>Carpinus</taxon>
    </lineage>
</organism>
<dbReference type="InterPro" id="IPR005139">
    <property type="entry name" value="PCRF"/>
</dbReference>
<dbReference type="Gene3D" id="1.20.58.410">
    <property type="entry name" value="Release factor"/>
    <property type="match status" value="1"/>
</dbReference>
<dbReference type="SUPFAM" id="SSF75620">
    <property type="entry name" value="Release factor"/>
    <property type="match status" value="1"/>
</dbReference>
<accession>A0A5N6QU51</accession>
<proteinExistence type="predicted"/>
<name>A0A5N6QU51_9ROSI</name>
<dbReference type="Proteomes" id="UP000327013">
    <property type="component" value="Chromosome 2"/>
</dbReference>
<dbReference type="Pfam" id="PF03462">
    <property type="entry name" value="PCRF"/>
    <property type="match status" value="1"/>
</dbReference>
<sequence length="355" mass="39947">MSFLILRKSLRSSKVSTQNPRISFLFSYGSPSFSYKTTEAPPGSRRLSHLIPENPIPPSGSPIYRHSFSGIYSNSLPSIKNLSQFRESPIILKLFRYFGTEAAELPSTADGLTVEGILASNWTILDESESDWKSHAAAIAQSIHLIKKRLKWKKLVVRLDLLSMELNKPDLWDDPVHAGKISREHGSLMGKMKQVRAFERELLEHIDMIKLAGEENDADMESESLKALVRMRRNSKEKELQAMLAGEQDSCSCYIEVQAGAGGTESMDWAAMVMQMYKMWAQKRGYKVTVVDEMPGEMAGIKVHLLTSFHSSLFSIEFIVVSAHPLILRQSAHTHSKQPICATIQQWIVLSFASF</sequence>
<dbReference type="InterPro" id="IPR045853">
    <property type="entry name" value="Pep_chain_release_fac_I_sf"/>
</dbReference>
<reference evidence="2 3" key="1">
    <citation type="submission" date="2019-06" db="EMBL/GenBank/DDBJ databases">
        <title>A chromosomal-level reference genome of Carpinus fangiana (Coryloideae, Betulaceae).</title>
        <authorList>
            <person name="Yang X."/>
            <person name="Wang Z."/>
            <person name="Zhang L."/>
            <person name="Hao G."/>
            <person name="Liu J."/>
            <person name="Yang Y."/>
        </authorList>
    </citation>
    <scope>NUCLEOTIDE SEQUENCE [LARGE SCALE GENOMIC DNA]</scope>
    <source>
        <strain evidence="2">Cfa_2016G</strain>
        <tissue evidence="2">Leaf</tissue>
    </source>
</reference>
<dbReference type="Gene3D" id="3.30.70.1660">
    <property type="match status" value="1"/>
</dbReference>
<protein>
    <recommendedName>
        <fullName evidence="1">Peptide chain release factor domain-containing protein</fullName>
    </recommendedName>
</protein>
<keyword evidence="3" id="KW-1185">Reference proteome</keyword>
<evidence type="ECO:0000313" key="2">
    <source>
        <dbReference type="EMBL" id="KAE8010316.1"/>
    </source>
</evidence>
<dbReference type="PANTHER" id="PTHR43116">
    <property type="entry name" value="PEPTIDE CHAIN RELEASE FACTOR 2"/>
    <property type="match status" value="1"/>
</dbReference>
<gene>
    <name evidence="2" type="ORF">FH972_006698</name>
</gene>
<dbReference type="SMART" id="SM00937">
    <property type="entry name" value="PCRF"/>
    <property type="match status" value="1"/>
</dbReference>
<evidence type="ECO:0000259" key="1">
    <source>
        <dbReference type="SMART" id="SM00937"/>
    </source>
</evidence>
<dbReference type="AlphaFoldDB" id="A0A5N6QU51"/>
<dbReference type="EMBL" id="CM017322">
    <property type="protein sequence ID" value="KAE8010316.1"/>
    <property type="molecule type" value="Genomic_DNA"/>
</dbReference>
<dbReference type="PANTHER" id="PTHR43116:SF3">
    <property type="entry name" value="CLASS I PEPTIDE CHAIN RELEASE FACTOR"/>
    <property type="match status" value="1"/>
</dbReference>
<feature type="domain" description="Peptide chain release factor" evidence="1">
    <location>
        <begin position="210"/>
        <end position="317"/>
    </location>
</feature>
<evidence type="ECO:0000313" key="3">
    <source>
        <dbReference type="Proteomes" id="UP000327013"/>
    </source>
</evidence>
<dbReference type="GO" id="GO:0006415">
    <property type="term" value="P:translational termination"/>
    <property type="evidence" value="ECO:0007669"/>
    <property type="project" value="InterPro"/>
</dbReference>
<dbReference type="OrthoDB" id="2019491at2759"/>